<keyword evidence="2" id="KW-0723">Serine/threonine-protein kinase</keyword>
<dbReference type="InterPro" id="IPR011009">
    <property type="entry name" value="Kinase-like_dom_sf"/>
</dbReference>
<dbReference type="PROSITE" id="PS00108">
    <property type="entry name" value="PROTEIN_KINASE_ST"/>
    <property type="match status" value="1"/>
</dbReference>
<feature type="compositionally biased region" description="Polar residues" evidence="11">
    <location>
        <begin position="644"/>
        <end position="656"/>
    </location>
</feature>
<feature type="region of interest" description="Disordered" evidence="11">
    <location>
        <begin position="606"/>
        <end position="656"/>
    </location>
</feature>
<evidence type="ECO:0000256" key="10">
    <source>
        <dbReference type="SAM" id="Coils"/>
    </source>
</evidence>
<dbReference type="EC" id="2.7.11.1" evidence="1"/>
<feature type="compositionally biased region" description="Low complexity" evidence="11">
    <location>
        <begin position="36"/>
        <end position="49"/>
    </location>
</feature>
<organism evidence="14 15">
    <name type="scientific">Austropuccinia psidii MF-1</name>
    <dbReference type="NCBI Taxonomy" id="1389203"/>
    <lineage>
        <taxon>Eukaryota</taxon>
        <taxon>Fungi</taxon>
        <taxon>Dikarya</taxon>
        <taxon>Basidiomycota</taxon>
        <taxon>Pucciniomycotina</taxon>
        <taxon>Pucciniomycetes</taxon>
        <taxon>Pucciniales</taxon>
        <taxon>Sphaerophragmiaceae</taxon>
        <taxon>Austropuccinia</taxon>
    </lineage>
</organism>
<feature type="compositionally biased region" description="Polar residues" evidence="11">
    <location>
        <begin position="611"/>
        <end position="635"/>
    </location>
</feature>
<dbReference type="InterPro" id="IPR017441">
    <property type="entry name" value="Protein_kinase_ATP_BS"/>
</dbReference>
<feature type="region of interest" description="Disordered" evidence="11">
    <location>
        <begin position="501"/>
        <end position="544"/>
    </location>
</feature>
<feature type="compositionally biased region" description="Polar residues" evidence="11">
    <location>
        <begin position="1014"/>
        <end position="1042"/>
    </location>
</feature>
<keyword evidence="5" id="KW-0418">Kinase</keyword>
<keyword evidence="3" id="KW-0808">Transferase</keyword>
<evidence type="ECO:0000256" key="2">
    <source>
        <dbReference type="ARBA" id="ARBA00022527"/>
    </source>
</evidence>
<dbReference type="SMART" id="SM00220">
    <property type="entry name" value="S_TKc"/>
    <property type="match status" value="1"/>
</dbReference>
<feature type="compositionally biased region" description="Polar residues" evidence="11">
    <location>
        <begin position="817"/>
        <end position="829"/>
    </location>
</feature>
<dbReference type="PROSITE" id="PS50032">
    <property type="entry name" value="KA1"/>
    <property type="match status" value="1"/>
</dbReference>
<feature type="compositionally biased region" description="Polar residues" evidence="11">
    <location>
        <begin position="979"/>
        <end position="994"/>
    </location>
</feature>
<feature type="coiled-coil region" evidence="10">
    <location>
        <begin position="332"/>
        <end position="366"/>
    </location>
</feature>
<feature type="compositionally biased region" description="Low complexity" evidence="11">
    <location>
        <begin position="1001"/>
        <end position="1013"/>
    </location>
</feature>
<feature type="region of interest" description="Disordered" evidence="11">
    <location>
        <begin position="963"/>
        <end position="1052"/>
    </location>
</feature>
<dbReference type="Gene3D" id="3.30.310.80">
    <property type="entry name" value="Kinase associated domain 1, KA1"/>
    <property type="match status" value="1"/>
</dbReference>
<feature type="compositionally biased region" description="Polar residues" evidence="11">
    <location>
        <begin position="679"/>
        <end position="688"/>
    </location>
</feature>
<name>A0A9Q3H4T5_9BASI</name>
<evidence type="ECO:0000256" key="4">
    <source>
        <dbReference type="ARBA" id="ARBA00022741"/>
    </source>
</evidence>
<evidence type="ECO:0000256" key="9">
    <source>
        <dbReference type="PROSITE-ProRule" id="PRU10141"/>
    </source>
</evidence>
<dbReference type="InterPro" id="IPR000719">
    <property type="entry name" value="Prot_kinase_dom"/>
</dbReference>
<keyword evidence="6 9" id="KW-0067">ATP-binding</keyword>
<feature type="domain" description="Protein kinase" evidence="12">
    <location>
        <begin position="67"/>
        <end position="332"/>
    </location>
</feature>
<feature type="compositionally biased region" description="Low complexity" evidence="11">
    <location>
        <begin position="776"/>
        <end position="785"/>
    </location>
</feature>
<feature type="compositionally biased region" description="Pro residues" evidence="11">
    <location>
        <begin position="754"/>
        <end position="765"/>
    </location>
</feature>
<dbReference type="EMBL" id="AVOT02010013">
    <property type="protein sequence ID" value="MBW0489310.1"/>
    <property type="molecule type" value="Genomic_DNA"/>
</dbReference>
<comment type="catalytic activity">
    <reaction evidence="8">
        <text>L-seryl-[protein] + ATP = O-phospho-L-seryl-[protein] + ADP + H(+)</text>
        <dbReference type="Rhea" id="RHEA:17989"/>
        <dbReference type="Rhea" id="RHEA-COMP:9863"/>
        <dbReference type="Rhea" id="RHEA-COMP:11604"/>
        <dbReference type="ChEBI" id="CHEBI:15378"/>
        <dbReference type="ChEBI" id="CHEBI:29999"/>
        <dbReference type="ChEBI" id="CHEBI:30616"/>
        <dbReference type="ChEBI" id="CHEBI:83421"/>
        <dbReference type="ChEBI" id="CHEBI:456216"/>
        <dbReference type="EC" id="2.7.11.1"/>
    </reaction>
</comment>
<evidence type="ECO:0000313" key="15">
    <source>
        <dbReference type="Proteomes" id="UP000765509"/>
    </source>
</evidence>
<feature type="compositionally biased region" description="Polar residues" evidence="11">
    <location>
        <begin position="892"/>
        <end position="947"/>
    </location>
</feature>
<evidence type="ECO:0000256" key="1">
    <source>
        <dbReference type="ARBA" id="ARBA00012513"/>
    </source>
</evidence>
<dbReference type="OrthoDB" id="193931at2759"/>
<feature type="compositionally biased region" description="Polar residues" evidence="11">
    <location>
        <begin position="837"/>
        <end position="870"/>
    </location>
</feature>
<dbReference type="GO" id="GO:0005524">
    <property type="term" value="F:ATP binding"/>
    <property type="evidence" value="ECO:0007669"/>
    <property type="project" value="UniProtKB-UniRule"/>
</dbReference>
<evidence type="ECO:0000259" key="13">
    <source>
        <dbReference type="PROSITE" id="PS50032"/>
    </source>
</evidence>
<keyword evidence="15" id="KW-1185">Reference proteome</keyword>
<feature type="binding site" evidence="9">
    <location>
        <position position="99"/>
    </location>
    <ligand>
        <name>ATP</name>
        <dbReference type="ChEBI" id="CHEBI:30616"/>
    </ligand>
</feature>
<dbReference type="GO" id="GO:0004674">
    <property type="term" value="F:protein serine/threonine kinase activity"/>
    <property type="evidence" value="ECO:0007669"/>
    <property type="project" value="UniProtKB-KW"/>
</dbReference>
<feature type="region of interest" description="Disordered" evidence="11">
    <location>
        <begin position="1"/>
        <end position="54"/>
    </location>
</feature>
<dbReference type="InterPro" id="IPR028375">
    <property type="entry name" value="KA1/Ssp2_C"/>
</dbReference>
<dbReference type="PANTHER" id="PTHR24346">
    <property type="entry name" value="MAP/MICROTUBULE AFFINITY-REGULATING KINASE"/>
    <property type="match status" value="1"/>
</dbReference>
<keyword evidence="4 9" id="KW-0547">Nucleotide-binding</keyword>
<feature type="region of interest" description="Disordered" evidence="11">
    <location>
        <begin position="747"/>
        <end position="948"/>
    </location>
</feature>
<dbReference type="Proteomes" id="UP000765509">
    <property type="component" value="Unassembled WGS sequence"/>
</dbReference>
<feature type="compositionally biased region" description="Gly residues" evidence="11">
    <location>
        <begin position="1216"/>
        <end position="1229"/>
    </location>
</feature>
<feature type="compositionally biased region" description="Low complexity" evidence="11">
    <location>
        <begin position="524"/>
        <end position="536"/>
    </location>
</feature>
<dbReference type="InterPro" id="IPR001772">
    <property type="entry name" value="KA1_dom"/>
</dbReference>
<dbReference type="InterPro" id="IPR008271">
    <property type="entry name" value="Ser/Thr_kinase_AS"/>
</dbReference>
<feature type="domain" description="KA1" evidence="13">
    <location>
        <begin position="1249"/>
        <end position="1299"/>
    </location>
</feature>
<comment type="catalytic activity">
    <reaction evidence="7">
        <text>L-threonyl-[protein] + ATP = O-phospho-L-threonyl-[protein] + ADP + H(+)</text>
        <dbReference type="Rhea" id="RHEA:46608"/>
        <dbReference type="Rhea" id="RHEA-COMP:11060"/>
        <dbReference type="Rhea" id="RHEA-COMP:11605"/>
        <dbReference type="ChEBI" id="CHEBI:15378"/>
        <dbReference type="ChEBI" id="CHEBI:30013"/>
        <dbReference type="ChEBI" id="CHEBI:30616"/>
        <dbReference type="ChEBI" id="CHEBI:61977"/>
        <dbReference type="ChEBI" id="CHEBI:456216"/>
        <dbReference type="EC" id="2.7.11.1"/>
    </reaction>
</comment>
<keyword evidence="10" id="KW-0175">Coiled coil</keyword>
<dbReference type="PROSITE" id="PS50011">
    <property type="entry name" value="PROTEIN_KINASE_DOM"/>
    <property type="match status" value="1"/>
</dbReference>
<gene>
    <name evidence="14" type="ORF">O181_029025</name>
</gene>
<evidence type="ECO:0000256" key="11">
    <source>
        <dbReference type="SAM" id="MobiDB-lite"/>
    </source>
</evidence>
<feature type="compositionally biased region" description="Low complexity" evidence="11">
    <location>
        <begin position="963"/>
        <end position="977"/>
    </location>
</feature>
<dbReference type="Gene3D" id="1.10.510.10">
    <property type="entry name" value="Transferase(Phosphotransferase) domain 1"/>
    <property type="match status" value="1"/>
</dbReference>
<dbReference type="GO" id="GO:0035556">
    <property type="term" value="P:intracellular signal transduction"/>
    <property type="evidence" value="ECO:0007669"/>
    <property type="project" value="TreeGrafter"/>
</dbReference>
<evidence type="ECO:0000256" key="3">
    <source>
        <dbReference type="ARBA" id="ARBA00022679"/>
    </source>
</evidence>
<evidence type="ECO:0000256" key="7">
    <source>
        <dbReference type="ARBA" id="ARBA00047899"/>
    </source>
</evidence>
<dbReference type="FunFam" id="3.30.200.20:FF:000003">
    <property type="entry name" value="Non-specific serine/threonine protein kinase"/>
    <property type="match status" value="1"/>
</dbReference>
<protein>
    <recommendedName>
        <fullName evidence="1">non-specific serine/threonine protein kinase</fullName>
        <ecNumber evidence="1">2.7.11.1</ecNumber>
    </recommendedName>
</protein>
<evidence type="ECO:0000313" key="14">
    <source>
        <dbReference type="EMBL" id="MBW0489310.1"/>
    </source>
</evidence>
<proteinExistence type="predicted"/>
<comment type="caution">
    <text evidence="14">The sequence shown here is derived from an EMBL/GenBank/DDBJ whole genome shotgun (WGS) entry which is preliminary data.</text>
</comment>
<sequence>MQQNQSSNRHTSHHLDSSTSQSSHHRQRNTHQIQTPSSHSNDPNPNNLSMVAPSHPMPRQRIYFGPYLLLQTLGEGEFGKVKLGVHSSPDRWGEEVAIKLIKRGNVDTQARMIKVAREIDVLKLVKHPNIVRLYDVIETEKYIGIVLEYASGGELFDHILAHRYLKEKDASQLFAQLISGVTYLHNKKIVHRDLKLENLLLDRNRNIIITDFGFANRFEDRSNDLMATSCGSPCYAAPELVVQDGRYVGSQVDVWSCGVILYAMLAGYLPFDDDPSNPDGDNINLLYKYIINTPLSFPDWITNEPKDLLLKMLVPDPLKRCSLKDVINHPWLSKYQNLFDRSLDELERLSDENEQQKRLILQRQRQLMAVNHSNQSKLNQSNEVIRSQSTINGKSRGHQSAMVVPSSNLSINEPLIPHHLTGAYHQQQRQTSSGTVTYLHSNAKTPPSGIPIPTNRRNQQAQSAVIVPISSNQNKENVHLPESEPYSSILSQQLNQEKIGLDDETRISLSSTSSGKKRKVVANPSDSSTTTPTTPTALSINPHSHHRHTVQVEYSGHQRQSDLKGKLKTNQDLQINLMDNMIIDQVSLDKNLDMIDNQKTILNSSSLNSNQIQPITPSSHLPSQSKLTSTPQPNRTHQHLLLDPSNSPSDPLQSNLINGLIHSDESKPNQSVIVPFPSPQSTKLNSNHDGPVKKSIINNIINNPSQVSFDKTSQTSGVTNGALKVPLTKSNSRHRKGLSTDRFFSRLLGNNTISPPPHPSPPPLPTGQKTLQPLPSTTSSSTTTKTSRRKALSMVVEPLSGKIASTGIGRQNRKSGRVTNNPSNQTQKVESTKPRNRGTSIISPRPKQNQSSHLSNTQINPTVGLESSSASPPPNNLKITSPTPPLPPNVIISEQESHLQPSRRTPTDQDNNNNNRTEVDSQTSPNWSHRTTATNGAYSTAQSSNTSKAKRVMDWFRFKSLNNSTTSTHLTPPLHTSDNNHNQSGPSITNTPLNDRSKNKVGPPSSSGSTVVVNQQDLGSSTRPMDVTPTINTPQTNSQTQPFLPRKNAPRFTLAHPRPKTSTAATFSVPSLPSTSLLNVQNSNQAFNDNKLRLHHGAIDQNAISSKPPLVIIRQLKQILWEMGIDVIEENSMKLKATRRSKKKVVASLGLEVFQVLQQQQQPHQSHHHQPSHPTGAFKSMFHRKTQAGSNSNHHIGSLIDQFGQVNTGGSSTTSRGGGSIGGESGGSAHGTEYASGAQPLPAYAEDPSIDSGDDVRFTVEVTRLRGLAGLYAVDIKRLKGSLWSFKYLYLQILERSDLGKKA</sequence>
<dbReference type="Pfam" id="PF02149">
    <property type="entry name" value="KA1"/>
    <property type="match status" value="1"/>
</dbReference>
<evidence type="ECO:0000256" key="5">
    <source>
        <dbReference type="ARBA" id="ARBA00022777"/>
    </source>
</evidence>
<feature type="region of interest" description="Disordered" evidence="11">
    <location>
        <begin position="1207"/>
        <end position="1252"/>
    </location>
</feature>
<evidence type="ECO:0000256" key="8">
    <source>
        <dbReference type="ARBA" id="ARBA00048679"/>
    </source>
</evidence>
<feature type="region of interest" description="Disordered" evidence="11">
    <location>
        <begin position="438"/>
        <end position="462"/>
    </location>
</feature>
<accession>A0A9Q3H4T5</accession>
<evidence type="ECO:0000259" key="12">
    <source>
        <dbReference type="PROSITE" id="PS50011"/>
    </source>
</evidence>
<reference evidence="14" key="1">
    <citation type="submission" date="2021-03" db="EMBL/GenBank/DDBJ databases">
        <title>Draft genome sequence of rust myrtle Austropuccinia psidii MF-1, a brazilian biotype.</title>
        <authorList>
            <person name="Quecine M.C."/>
            <person name="Pachon D.M.R."/>
            <person name="Bonatelli M.L."/>
            <person name="Correr F.H."/>
            <person name="Franceschini L.M."/>
            <person name="Leite T.F."/>
            <person name="Margarido G.R.A."/>
            <person name="Almeida C.A."/>
            <person name="Ferrarezi J.A."/>
            <person name="Labate C.A."/>
        </authorList>
    </citation>
    <scope>NUCLEOTIDE SEQUENCE</scope>
    <source>
        <strain evidence="14">MF-1</strain>
    </source>
</reference>
<evidence type="ECO:0000256" key="6">
    <source>
        <dbReference type="ARBA" id="ARBA00022840"/>
    </source>
</evidence>
<dbReference type="GO" id="GO:0005737">
    <property type="term" value="C:cytoplasm"/>
    <property type="evidence" value="ECO:0007669"/>
    <property type="project" value="TreeGrafter"/>
</dbReference>
<feature type="region of interest" description="Disordered" evidence="11">
    <location>
        <begin position="668"/>
        <end position="688"/>
    </location>
</feature>
<dbReference type="PANTHER" id="PTHR24346:SF110">
    <property type="entry name" value="NON-SPECIFIC SERINE_THREONINE PROTEIN KINASE"/>
    <property type="match status" value="1"/>
</dbReference>
<dbReference type="PROSITE" id="PS00107">
    <property type="entry name" value="PROTEIN_KINASE_ATP"/>
    <property type="match status" value="1"/>
</dbReference>
<dbReference type="SUPFAM" id="SSF56112">
    <property type="entry name" value="Protein kinase-like (PK-like)"/>
    <property type="match status" value="1"/>
</dbReference>
<feature type="region of interest" description="Disordered" evidence="11">
    <location>
        <begin position="1158"/>
        <end position="1178"/>
    </location>
</feature>
<dbReference type="FunFam" id="1.10.510.10:FF:000636">
    <property type="entry name" value="Non-specific serine/threonine protein kinase"/>
    <property type="match status" value="1"/>
</dbReference>
<dbReference type="Pfam" id="PF00069">
    <property type="entry name" value="Pkinase"/>
    <property type="match status" value="1"/>
</dbReference>
<dbReference type="SUPFAM" id="SSF103243">
    <property type="entry name" value="KA1-like"/>
    <property type="match status" value="1"/>
</dbReference>